<comment type="caution">
    <text evidence="2">The sequence shown here is derived from an EMBL/GenBank/DDBJ whole genome shotgun (WGS) entry which is preliminary data.</text>
</comment>
<proteinExistence type="inferred from homology"/>
<sequence>MEDGGDRMKFVKAITTVDAHMAGEPLRLTMNGVPLLQGNTLQEKQTELVENYQAFRRILMQEPRGHAAMNGCMIVPPCSKEADFAALFMDANEFTSSIEEFVMIAAVVMVEMGNIQIKNDVVAVETIDGIFSVKICMEDGEIHAVSLQKECKYELQHHASQSVVSFGSNEHYVISHTKHLGAKLAMDEFIELKSWTHKIRTSLSTECSSILIDAAQIERKRFKTMVQKKNGLVSRSPYVRATCACLALFKEEGMLQEGESLQHENITGGTYEAKLMEYTQNAMTVQITGRVFITGMNQFLLDPSDPLADGFIIVGS</sequence>
<dbReference type="Pfam" id="PF05544">
    <property type="entry name" value="Pro_racemase"/>
    <property type="match status" value="1"/>
</dbReference>
<dbReference type="GO" id="GO:0047580">
    <property type="term" value="F:4-hydroxyproline epimerase activity"/>
    <property type="evidence" value="ECO:0007669"/>
    <property type="project" value="TreeGrafter"/>
</dbReference>
<dbReference type="PANTHER" id="PTHR33442">
    <property type="entry name" value="TRANS-3-HYDROXY-L-PROLINE DEHYDRATASE"/>
    <property type="match status" value="1"/>
</dbReference>
<evidence type="ECO:0008006" key="4">
    <source>
        <dbReference type="Google" id="ProtNLM"/>
    </source>
</evidence>
<comment type="similarity">
    <text evidence="1">Belongs to the proline racemase family.</text>
</comment>
<evidence type="ECO:0000256" key="1">
    <source>
        <dbReference type="ARBA" id="ARBA00007529"/>
    </source>
</evidence>
<dbReference type="Proteomes" id="UP000242656">
    <property type="component" value="Unassembled WGS sequence"/>
</dbReference>
<dbReference type="SUPFAM" id="SSF54506">
    <property type="entry name" value="Diaminopimelate epimerase-like"/>
    <property type="match status" value="1"/>
</dbReference>
<protein>
    <recommendedName>
        <fullName evidence="4">Proline racemase</fullName>
    </recommendedName>
</protein>
<dbReference type="AlphaFoldDB" id="A0A2B0LI97"/>
<accession>A0A2B0LI97</accession>
<dbReference type="PANTHER" id="PTHR33442:SF1">
    <property type="entry name" value="TRANS-3-HYDROXY-L-PROLINE DEHYDRATASE"/>
    <property type="match status" value="1"/>
</dbReference>
<organism evidence="2 3">
    <name type="scientific">Bacillus cereus</name>
    <dbReference type="NCBI Taxonomy" id="1396"/>
    <lineage>
        <taxon>Bacteria</taxon>
        <taxon>Bacillati</taxon>
        <taxon>Bacillota</taxon>
        <taxon>Bacilli</taxon>
        <taxon>Bacillales</taxon>
        <taxon>Bacillaceae</taxon>
        <taxon>Bacillus</taxon>
        <taxon>Bacillus cereus group</taxon>
    </lineage>
</organism>
<gene>
    <name evidence="2" type="ORF">COI93_19985</name>
</gene>
<evidence type="ECO:0000313" key="2">
    <source>
        <dbReference type="EMBL" id="PFK31941.1"/>
    </source>
</evidence>
<name>A0A2B0LI97_BACCE</name>
<reference evidence="2 3" key="1">
    <citation type="submission" date="2017-09" db="EMBL/GenBank/DDBJ databases">
        <title>Large-scale bioinformatics analysis of Bacillus genomes uncovers conserved roles of natural products in bacterial physiology.</title>
        <authorList>
            <consortium name="Agbiome Team Llc"/>
            <person name="Bleich R.M."/>
            <person name="Grubbs K.J."/>
            <person name="Santa Maria K.C."/>
            <person name="Allen S.E."/>
            <person name="Farag S."/>
            <person name="Shank E.A."/>
            <person name="Bowers A."/>
        </authorList>
    </citation>
    <scope>NUCLEOTIDE SEQUENCE [LARGE SCALE GENOMIC DNA]</scope>
    <source>
        <strain evidence="2 3">AFS083043</strain>
    </source>
</reference>
<dbReference type="EMBL" id="NUWN01000090">
    <property type="protein sequence ID" value="PFK31941.1"/>
    <property type="molecule type" value="Genomic_DNA"/>
</dbReference>
<evidence type="ECO:0000313" key="3">
    <source>
        <dbReference type="Proteomes" id="UP000242656"/>
    </source>
</evidence>
<dbReference type="Gene3D" id="3.10.310.10">
    <property type="entry name" value="Diaminopimelate Epimerase, Chain A, domain 1"/>
    <property type="match status" value="2"/>
</dbReference>
<dbReference type="InterPro" id="IPR008794">
    <property type="entry name" value="Pro_racemase_fam"/>
</dbReference>